<evidence type="ECO:0000256" key="2">
    <source>
        <dbReference type="ARBA" id="ARBA00022692"/>
    </source>
</evidence>
<comment type="function">
    <text evidence="6">Part of the binding-protein-dependent transport system for phosphate; probably responsible for the translocation of the substrate across the membrane.</text>
</comment>
<feature type="transmembrane region" description="Helical" evidence="5">
    <location>
        <begin position="273"/>
        <end position="294"/>
    </location>
</feature>
<evidence type="ECO:0000256" key="3">
    <source>
        <dbReference type="ARBA" id="ARBA00022989"/>
    </source>
</evidence>
<keyword evidence="6" id="KW-1003">Cell membrane</keyword>
<dbReference type="SUPFAM" id="SSF161098">
    <property type="entry name" value="MetI-like"/>
    <property type="match status" value="1"/>
</dbReference>
<evidence type="ECO:0000256" key="5">
    <source>
        <dbReference type="RuleBase" id="RU363032"/>
    </source>
</evidence>
<feature type="transmembrane region" description="Helical" evidence="5">
    <location>
        <begin position="199"/>
        <end position="220"/>
    </location>
</feature>
<evidence type="ECO:0000256" key="6">
    <source>
        <dbReference type="RuleBase" id="RU363054"/>
    </source>
</evidence>
<dbReference type="KEGG" id="mev:Metev_0043"/>
<evidence type="ECO:0000256" key="4">
    <source>
        <dbReference type="ARBA" id="ARBA00023136"/>
    </source>
</evidence>
<proteinExistence type="inferred from homology"/>
<sequence precursor="true">MDNRLKIKRSNPKVLKERAIKSALFSCAFVSLLVTILIIATLLGDAINFFTEVSIVEFLTGTNWSPSMKPYSFGVLPLVTGTLMITVISAAVAIPLGVATSVYLSEYADKKVRKVVKPVLEVLAGIPTVVYGFFALTFITPVLQTIFPEISLYNALSAGIVVGIMILPMISSLSEDAMSSVPDDLRDGGYALGASKFNVTTGIVVPASISGILSSFILGISRAIGETMAVTIAAGRLANMSLDPLKSIETMTAAMVEVAEGDIAAGTAAYDSLFAIGLLLFVITLAMNMVSQYLKSRYKEKY</sequence>
<dbReference type="EMBL" id="CP002069">
    <property type="protein sequence ID" value="ADI72975.1"/>
    <property type="molecule type" value="Genomic_DNA"/>
</dbReference>
<dbReference type="AlphaFoldDB" id="D7E5V3"/>
<dbReference type="Gene3D" id="1.10.3720.10">
    <property type="entry name" value="MetI-like"/>
    <property type="match status" value="1"/>
</dbReference>
<accession>D7E5V3</accession>
<dbReference type="InterPro" id="IPR035906">
    <property type="entry name" value="MetI-like_sf"/>
</dbReference>
<feature type="transmembrane region" description="Helical" evidence="5">
    <location>
        <begin position="71"/>
        <end position="98"/>
    </location>
</feature>
<reference evidence="8 9" key="1">
    <citation type="submission" date="2010-06" db="EMBL/GenBank/DDBJ databases">
        <title>Complete sequence chromosome of Methanohalobium evestigatum Z-7303.</title>
        <authorList>
            <consortium name="US DOE Joint Genome Institute"/>
            <person name="Lucas S."/>
            <person name="Copeland A."/>
            <person name="Lapidus A."/>
            <person name="Cheng J.-F."/>
            <person name="Bruce D."/>
            <person name="Goodwin L."/>
            <person name="Pitluck S."/>
            <person name="Saunders E."/>
            <person name="Detter J.C."/>
            <person name="Han C."/>
            <person name="Tapia R."/>
            <person name="Land M."/>
            <person name="Hauser L."/>
            <person name="Kyrpides N."/>
            <person name="Mikhailova N."/>
            <person name="Sieprawska-Lupa M."/>
            <person name="Whitman W.B."/>
            <person name="Anderson I."/>
            <person name="Woyke T."/>
        </authorList>
    </citation>
    <scope>NUCLEOTIDE SEQUENCE [LARGE SCALE GENOMIC DNA]</scope>
    <source>
        <strain evidence="9">ATCC BAA-1072 / DSM 3721 / NBRC 107634 / OCM 161 / Z-7303</strain>
    </source>
</reference>
<dbReference type="Pfam" id="PF00528">
    <property type="entry name" value="BPD_transp_1"/>
    <property type="match status" value="1"/>
</dbReference>
<dbReference type="GO" id="GO:0005886">
    <property type="term" value="C:plasma membrane"/>
    <property type="evidence" value="ECO:0007669"/>
    <property type="project" value="UniProtKB-SubCell"/>
</dbReference>
<keyword evidence="5" id="KW-0813">Transport</keyword>
<keyword evidence="9" id="KW-1185">Reference proteome</keyword>
<evidence type="ECO:0000256" key="1">
    <source>
        <dbReference type="ARBA" id="ARBA00004141"/>
    </source>
</evidence>
<keyword evidence="6" id="KW-0592">Phosphate transport</keyword>
<protein>
    <recommendedName>
        <fullName evidence="6">Phosphate transport system permease protein</fullName>
    </recommendedName>
</protein>
<dbReference type="InterPro" id="IPR011864">
    <property type="entry name" value="Phosphate_PstC"/>
</dbReference>
<dbReference type="PROSITE" id="PS50928">
    <property type="entry name" value="ABC_TM1"/>
    <property type="match status" value="1"/>
</dbReference>
<keyword evidence="2 5" id="KW-0812">Transmembrane</keyword>
<dbReference type="GO" id="GO:0005315">
    <property type="term" value="F:phosphate transmembrane transporter activity"/>
    <property type="evidence" value="ECO:0007669"/>
    <property type="project" value="InterPro"/>
</dbReference>
<dbReference type="RefSeq" id="WP_013193543.1">
    <property type="nucleotide sequence ID" value="NC_014253.1"/>
</dbReference>
<keyword evidence="4 5" id="KW-0472">Membrane</keyword>
<evidence type="ECO:0000313" key="9">
    <source>
        <dbReference type="Proteomes" id="UP000000391"/>
    </source>
</evidence>
<dbReference type="GeneID" id="9345649"/>
<dbReference type="PANTHER" id="PTHR42727">
    <property type="entry name" value="PHOSPHATE TRANSPORT SYSTEM PERMEASE PROTEIN"/>
    <property type="match status" value="1"/>
</dbReference>
<gene>
    <name evidence="8" type="ordered locus">Metev_0043</name>
</gene>
<feature type="transmembrane region" description="Helical" evidence="5">
    <location>
        <begin position="23"/>
        <end position="51"/>
    </location>
</feature>
<dbReference type="OrthoDB" id="338493at2157"/>
<dbReference type="Proteomes" id="UP000000391">
    <property type="component" value="Chromosome"/>
</dbReference>
<dbReference type="GO" id="GO:0006817">
    <property type="term" value="P:phosphate ion transport"/>
    <property type="evidence" value="ECO:0007669"/>
    <property type="project" value="UniProtKB-KW"/>
</dbReference>
<feature type="transmembrane region" description="Helical" evidence="5">
    <location>
        <begin position="151"/>
        <end position="170"/>
    </location>
</feature>
<comment type="subcellular location">
    <subcellularLocation>
        <location evidence="5">Cell membrane</location>
        <topology evidence="5">Multi-pass membrane protein</topology>
    </subcellularLocation>
    <subcellularLocation>
        <location evidence="1">Membrane</location>
        <topology evidence="1">Multi-pass membrane protein</topology>
    </subcellularLocation>
</comment>
<feature type="transmembrane region" description="Helical" evidence="5">
    <location>
        <begin position="119"/>
        <end position="139"/>
    </location>
</feature>
<dbReference type="InterPro" id="IPR000515">
    <property type="entry name" value="MetI-like"/>
</dbReference>
<dbReference type="HOGENOM" id="CLU_033621_1_0_2"/>
<dbReference type="CDD" id="cd06261">
    <property type="entry name" value="TM_PBP2"/>
    <property type="match status" value="1"/>
</dbReference>
<dbReference type="PANTHER" id="PTHR42727:SF1">
    <property type="entry name" value="PHOSPHATE TRANSPORT SYSTEM PERMEASE"/>
    <property type="match status" value="1"/>
</dbReference>
<evidence type="ECO:0000313" key="8">
    <source>
        <dbReference type="EMBL" id="ADI72975.1"/>
    </source>
</evidence>
<feature type="domain" description="ABC transmembrane type-1" evidence="7">
    <location>
        <begin position="79"/>
        <end position="291"/>
    </location>
</feature>
<name>D7E5V3_METEZ</name>
<comment type="similarity">
    <text evidence="6">Belongs to the binding-protein-dependent transport system permease family. CysTW subfamily.</text>
</comment>
<dbReference type="STRING" id="644295.Metev_0043"/>
<organism evidence="8 9">
    <name type="scientific">Methanohalobium evestigatum (strain ATCC BAA-1072 / DSM 3721 / NBRC 107634 / OCM 161 / Z-7303)</name>
    <dbReference type="NCBI Taxonomy" id="644295"/>
    <lineage>
        <taxon>Archaea</taxon>
        <taxon>Methanobacteriati</taxon>
        <taxon>Methanobacteriota</taxon>
        <taxon>Stenosarchaea group</taxon>
        <taxon>Methanomicrobia</taxon>
        <taxon>Methanosarcinales</taxon>
        <taxon>Methanosarcinaceae</taxon>
        <taxon>Methanohalobium</taxon>
    </lineage>
</organism>
<evidence type="ECO:0000259" key="7">
    <source>
        <dbReference type="PROSITE" id="PS50928"/>
    </source>
</evidence>
<keyword evidence="3 5" id="KW-1133">Transmembrane helix</keyword>
<dbReference type="NCBIfam" id="TIGR02138">
    <property type="entry name" value="phosphate_pstC"/>
    <property type="match status" value="1"/>
</dbReference>